<feature type="active site" description="Charge relay system" evidence="6">
    <location>
        <position position="258"/>
    </location>
</feature>
<keyword evidence="9" id="KW-1185">Reference proteome</keyword>
<sequence length="280" mass="30741">MSVLTLISRNKMFNGSHERYRHFSDANQCEMTFAVYLPPQALQGYRVPVLYWLSGLTCTDENFSTKSGAQRFAAQWGIALVMPDTSPRGAGVADDDAYNLGQGAGFYLDATRAPWAANYQMYSYIVHELPALIEAHFPVNGQRSIAGHSMGGHGALQIALKNPGRYAAVSAFAPIANPSQTPWGQKAFAAYLGDNPELWAQYDSTELAKTAVKKLPVLIDQGSADEFYPHDLQAQAFVNAARGNGFNVQFNLREGYGHGYYFIATFIDSHIEFHADALGL</sequence>
<keyword evidence="3 7" id="KW-0378">Hydrolase</keyword>
<reference evidence="9" key="1">
    <citation type="submission" date="2017-01" db="EMBL/GenBank/DDBJ databases">
        <authorList>
            <person name="Wolfgang W.J."/>
            <person name="Cole J."/>
            <person name="Wroblewski D."/>
            <person name="Mcginnis J."/>
            <person name="Musser K.A."/>
        </authorList>
    </citation>
    <scope>NUCLEOTIDE SEQUENCE [LARGE SCALE GENOMIC DNA]</scope>
    <source>
        <strain evidence="9">DSM 19151</strain>
    </source>
</reference>
<comment type="catalytic activity">
    <reaction evidence="4 7">
        <text>S-formylglutathione + H2O = formate + glutathione + H(+)</text>
        <dbReference type="Rhea" id="RHEA:14961"/>
        <dbReference type="ChEBI" id="CHEBI:15377"/>
        <dbReference type="ChEBI" id="CHEBI:15378"/>
        <dbReference type="ChEBI" id="CHEBI:15740"/>
        <dbReference type="ChEBI" id="CHEBI:57688"/>
        <dbReference type="ChEBI" id="CHEBI:57925"/>
        <dbReference type="EC" id="3.1.2.12"/>
    </reaction>
</comment>
<dbReference type="PANTHER" id="PTHR10061:SF1">
    <property type="entry name" value="S-FORMYLGLUTATHIONE HYDROLASE YEIG"/>
    <property type="match status" value="1"/>
</dbReference>
<dbReference type="SUPFAM" id="SSF53474">
    <property type="entry name" value="alpha/beta-Hydrolases"/>
    <property type="match status" value="1"/>
</dbReference>
<dbReference type="PANTHER" id="PTHR10061">
    <property type="entry name" value="S-FORMYLGLUTATHIONE HYDROLASE"/>
    <property type="match status" value="1"/>
</dbReference>
<dbReference type="GO" id="GO:0046294">
    <property type="term" value="P:formaldehyde catabolic process"/>
    <property type="evidence" value="ECO:0007669"/>
    <property type="project" value="InterPro"/>
</dbReference>
<evidence type="ECO:0000256" key="4">
    <source>
        <dbReference type="ARBA" id="ARBA00047590"/>
    </source>
</evidence>
<evidence type="ECO:0000256" key="1">
    <source>
        <dbReference type="ARBA" id="ARBA00005622"/>
    </source>
</evidence>
<evidence type="ECO:0000256" key="6">
    <source>
        <dbReference type="PIRSR" id="PIRSR614186-1"/>
    </source>
</evidence>
<dbReference type="InterPro" id="IPR000801">
    <property type="entry name" value="Esterase-like"/>
</dbReference>
<dbReference type="EC" id="3.1.2.12" evidence="5 7"/>
<keyword evidence="2 7" id="KW-0719">Serine esterase</keyword>
<organism evidence="8 9">
    <name type="scientific">Neisseria dentiae</name>
    <dbReference type="NCBI Taxonomy" id="194197"/>
    <lineage>
        <taxon>Bacteria</taxon>
        <taxon>Pseudomonadati</taxon>
        <taxon>Pseudomonadota</taxon>
        <taxon>Betaproteobacteria</taxon>
        <taxon>Neisseriales</taxon>
        <taxon>Neisseriaceae</taxon>
        <taxon>Neisseria</taxon>
    </lineage>
</organism>
<dbReference type="GeneID" id="94581209"/>
<evidence type="ECO:0000313" key="8">
    <source>
        <dbReference type="EMBL" id="OSI18306.1"/>
    </source>
</evidence>
<comment type="caution">
    <text evidence="8">The sequence shown here is derived from an EMBL/GenBank/DDBJ whole genome shotgun (WGS) entry which is preliminary data.</text>
</comment>
<dbReference type="NCBIfam" id="TIGR02821">
    <property type="entry name" value="fghA_ester_D"/>
    <property type="match status" value="1"/>
</dbReference>
<accession>A0A1X3DEP8</accession>
<feature type="active site" description="Charge relay system" evidence="6">
    <location>
        <position position="149"/>
    </location>
</feature>
<dbReference type="Proteomes" id="UP000193118">
    <property type="component" value="Unassembled WGS sequence"/>
</dbReference>
<comment type="similarity">
    <text evidence="1 7">Belongs to the esterase D family.</text>
</comment>
<dbReference type="OrthoDB" id="9782200at2"/>
<proteinExistence type="inferred from homology"/>
<protein>
    <recommendedName>
        <fullName evidence="5 7">S-formylglutathione hydrolase</fullName>
        <ecNumber evidence="5 7">3.1.2.12</ecNumber>
    </recommendedName>
</protein>
<dbReference type="AlphaFoldDB" id="A0A1X3DEP8"/>
<dbReference type="Gene3D" id="3.40.50.1820">
    <property type="entry name" value="alpha/beta hydrolase"/>
    <property type="match status" value="1"/>
</dbReference>
<gene>
    <name evidence="8" type="ORF">BWD09_02605</name>
</gene>
<evidence type="ECO:0000256" key="2">
    <source>
        <dbReference type="ARBA" id="ARBA00022487"/>
    </source>
</evidence>
<dbReference type="GO" id="GO:0005829">
    <property type="term" value="C:cytosol"/>
    <property type="evidence" value="ECO:0007669"/>
    <property type="project" value="TreeGrafter"/>
</dbReference>
<evidence type="ECO:0000256" key="3">
    <source>
        <dbReference type="ARBA" id="ARBA00022801"/>
    </source>
</evidence>
<comment type="function">
    <text evidence="7">Serine hydrolase involved in the detoxification of formaldehyde.</text>
</comment>
<evidence type="ECO:0000313" key="9">
    <source>
        <dbReference type="Proteomes" id="UP000193118"/>
    </source>
</evidence>
<feature type="active site" description="Charge relay system" evidence="6">
    <location>
        <position position="225"/>
    </location>
</feature>
<dbReference type="InterPro" id="IPR029058">
    <property type="entry name" value="AB_hydrolase_fold"/>
</dbReference>
<dbReference type="GO" id="GO:0018738">
    <property type="term" value="F:S-formylglutathione hydrolase activity"/>
    <property type="evidence" value="ECO:0007669"/>
    <property type="project" value="UniProtKB-UniRule"/>
</dbReference>
<dbReference type="GO" id="GO:0052689">
    <property type="term" value="F:carboxylic ester hydrolase activity"/>
    <property type="evidence" value="ECO:0007669"/>
    <property type="project" value="UniProtKB-KW"/>
</dbReference>
<evidence type="ECO:0000256" key="5">
    <source>
        <dbReference type="NCBIfam" id="TIGR02821"/>
    </source>
</evidence>
<dbReference type="STRING" id="194197.BWD09_02605"/>
<dbReference type="RefSeq" id="WP_085365185.1">
    <property type="nucleotide sequence ID" value="NZ_CAUJPZ010000011.1"/>
</dbReference>
<dbReference type="FunFam" id="3.40.50.1820:FF:000002">
    <property type="entry name" value="S-formylglutathione hydrolase"/>
    <property type="match status" value="1"/>
</dbReference>
<dbReference type="InterPro" id="IPR014186">
    <property type="entry name" value="S-formylglutathione_hydrol"/>
</dbReference>
<name>A0A1X3DEP8_9NEIS</name>
<dbReference type="EMBL" id="MTBO01000003">
    <property type="protein sequence ID" value="OSI18306.1"/>
    <property type="molecule type" value="Genomic_DNA"/>
</dbReference>
<evidence type="ECO:0000256" key="7">
    <source>
        <dbReference type="RuleBase" id="RU363068"/>
    </source>
</evidence>
<dbReference type="Pfam" id="PF00756">
    <property type="entry name" value="Esterase"/>
    <property type="match status" value="1"/>
</dbReference>